<evidence type="ECO:0000313" key="1">
    <source>
        <dbReference type="EMBL" id="KAK2114840.1"/>
    </source>
</evidence>
<dbReference type="EMBL" id="JASSZA010000004">
    <property type="protein sequence ID" value="KAK2114840.1"/>
    <property type="molecule type" value="Genomic_DNA"/>
</dbReference>
<sequence>MWAGQEVASAGSGVPRPLHVMSKKLHFSSAFKGPQRRWAEDHTEDSSESTRHLCQLLMAAVA</sequence>
<dbReference type="Proteomes" id="UP001266305">
    <property type="component" value="Unassembled WGS sequence"/>
</dbReference>
<name>A0ABQ9W0G6_SAGOE</name>
<evidence type="ECO:0000313" key="2">
    <source>
        <dbReference type="Proteomes" id="UP001266305"/>
    </source>
</evidence>
<keyword evidence="2" id="KW-1185">Reference proteome</keyword>
<comment type="caution">
    <text evidence="1">The sequence shown here is derived from an EMBL/GenBank/DDBJ whole genome shotgun (WGS) entry which is preliminary data.</text>
</comment>
<gene>
    <name evidence="1" type="ORF">P7K49_009106</name>
</gene>
<reference evidence="1 2" key="1">
    <citation type="submission" date="2023-05" db="EMBL/GenBank/DDBJ databases">
        <title>B98-5 Cell Line De Novo Hybrid Assembly: An Optical Mapping Approach.</title>
        <authorList>
            <person name="Kananen K."/>
            <person name="Auerbach J.A."/>
            <person name="Kautto E."/>
            <person name="Blachly J.S."/>
        </authorList>
    </citation>
    <scope>NUCLEOTIDE SEQUENCE [LARGE SCALE GENOMIC DNA]</scope>
    <source>
        <strain evidence="1">B95-8</strain>
        <tissue evidence="1">Cell line</tissue>
    </source>
</reference>
<accession>A0ABQ9W0G6</accession>
<protein>
    <submittedName>
        <fullName evidence="1">Uncharacterized protein</fullName>
    </submittedName>
</protein>
<proteinExistence type="predicted"/>
<organism evidence="1 2">
    <name type="scientific">Saguinus oedipus</name>
    <name type="common">Cotton-top tamarin</name>
    <name type="synonym">Oedipomidas oedipus</name>
    <dbReference type="NCBI Taxonomy" id="9490"/>
    <lineage>
        <taxon>Eukaryota</taxon>
        <taxon>Metazoa</taxon>
        <taxon>Chordata</taxon>
        <taxon>Craniata</taxon>
        <taxon>Vertebrata</taxon>
        <taxon>Euteleostomi</taxon>
        <taxon>Mammalia</taxon>
        <taxon>Eutheria</taxon>
        <taxon>Euarchontoglires</taxon>
        <taxon>Primates</taxon>
        <taxon>Haplorrhini</taxon>
        <taxon>Platyrrhini</taxon>
        <taxon>Cebidae</taxon>
        <taxon>Callitrichinae</taxon>
        <taxon>Saguinus</taxon>
    </lineage>
</organism>
<feature type="non-terminal residue" evidence="1">
    <location>
        <position position="62"/>
    </location>
</feature>